<organism evidence="4 5">
    <name type="scientific">Xenorhabdus poinarii G6</name>
    <dbReference type="NCBI Taxonomy" id="1354304"/>
    <lineage>
        <taxon>Bacteria</taxon>
        <taxon>Pseudomonadati</taxon>
        <taxon>Pseudomonadota</taxon>
        <taxon>Gammaproteobacteria</taxon>
        <taxon>Enterobacterales</taxon>
        <taxon>Morganellaceae</taxon>
        <taxon>Xenorhabdus</taxon>
    </lineage>
</organism>
<sequence length="327" mass="35195">MKAYVINNTGAPGVMKLQDIPEPITREGEVRIRVHAFGINRLEVDIRSGSYGPLAAPTVLGIEAVGEVIEDNSGAFFPGQRVATAMGGLGFDRTGSYAEQVVVRRDNVIPFGDVNLDWEELAALPEAFLTAWGALTPTLGLSEGQRLLIRGATSSVGQAAIVYAKYRGAKVIATTRRHSQCERLIELGADSVLVDTGTIAEQVRQQYPQGVDAVLEITGGETVRDSLQSVRAFGEVVVIGLLSGRVIEQLDLLSDLPNAVGLRFFSTQMLGTPELRLDKAPLAHIAQQRAMGAIPSIRAHSFDFDQIIQAHELMSSNQAVGKIVVRL</sequence>
<dbReference type="Pfam" id="PF00107">
    <property type="entry name" value="ADH_zinc_N"/>
    <property type="match status" value="1"/>
</dbReference>
<dbReference type="InterPro" id="IPR036291">
    <property type="entry name" value="NAD(P)-bd_dom_sf"/>
</dbReference>
<dbReference type="SUPFAM" id="SSF51735">
    <property type="entry name" value="NAD(P)-binding Rossmann-fold domains"/>
    <property type="match status" value="1"/>
</dbReference>
<dbReference type="Proteomes" id="UP000032735">
    <property type="component" value="Chromosome"/>
</dbReference>
<dbReference type="OrthoDB" id="9780520at2"/>
<dbReference type="GO" id="GO:0003960">
    <property type="term" value="F:quinone reductase (NADPH) activity"/>
    <property type="evidence" value="ECO:0007669"/>
    <property type="project" value="UniProtKB-EC"/>
</dbReference>
<dbReference type="InterPro" id="IPR013154">
    <property type="entry name" value="ADH-like_N"/>
</dbReference>
<dbReference type="PANTHER" id="PTHR48106">
    <property type="entry name" value="QUINONE OXIDOREDUCTASE PIG3-RELATED"/>
    <property type="match status" value="1"/>
</dbReference>
<dbReference type="Pfam" id="PF08240">
    <property type="entry name" value="ADH_N"/>
    <property type="match status" value="1"/>
</dbReference>
<dbReference type="Gene3D" id="3.90.180.10">
    <property type="entry name" value="Medium-chain alcohol dehydrogenases, catalytic domain"/>
    <property type="match status" value="1"/>
</dbReference>
<proteinExistence type="predicted"/>
<dbReference type="PANTHER" id="PTHR48106:SF18">
    <property type="entry name" value="QUINONE OXIDOREDUCTASE PIG3"/>
    <property type="match status" value="1"/>
</dbReference>
<evidence type="ECO:0000256" key="1">
    <source>
        <dbReference type="ARBA" id="ARBA00022857"/>
    </source>
</evidence>
<feature type="domain" description="Enoyl reductase (ER)" evidence="3">
    <location>
        <begin position="10"/>
        <end position="325"/>
    </location>
</feature>
<gene>
    <name evidence="4" type="ORF">XPG1_1942</name>
</gene>
<name>A0A068R2U4_9GAMM</name>
<evidence type="ECO:0000256" key="2">
    <source>
        <dbReference type="ARBA" id="ARBA00023002"/>
    </source>
</evidence>
<keyword evidence="5" id="KW-1185">Reference proteome</keyword>
<dbReference type="InterPro" id="IPR020843">
    <property type="entry name" value="ER"/>
</dbReference>
<dbReference type="InterPro" id="IPR013149">
    <property type="entry name" value="ADH-like_C"/>
</dbReference>
<keyword evidence="1" id="KW-0521">NADP</keyword>
<dbReference type="HOGENOM" id="CLU_026673_3_4_6"/>
<reference evidence="4 5" key="1">
    <citation type="submission" date="2013-07" db="EMBL/GenBank/DDBJ databases">
        <authorList>
            <person name="Genoscope - CEA"/>
        </authorList>
    </citation>
    <scope>NUCLEOTIDE SEQUENCE [LARGE SCALE GENOMIC DNA]</scope>
    <source>
        <strain evidence="4 5">G6</strain>
    </source>
</reference>
<dbReference type="EMBL" id="FO704551">
    <property type="protein sequence ID" value="CDG21597.1"/>
    <property type="molecule type" value="Genomic_DNA"/>
</dbReference>
<dbReference type="SMART" id="SM00829">
    <property type="entry name" value="PKS_ER"/>
    <property type="match status" value="1"/>
</dbReference>
<accession>A0A068R2U4</accession>
<protein>
    <submittedName>
        <fullName evidence="4">Zinc-containing alcohol dehydrogenase superfamily</fullName>
        <ecNumber evidence="4">1.6.5.5</ecNumber>
    </submittedName>
</protein>
<dbReference type="EC" id="1.6.5.5" evidence="4"/>
<evidence type="ECO:0000313" key="5">
    <source>
        <dbReference type="Proteomes" id="UP000032735"/>
    </source>
</evidence>
<dbReference type="SUPFAM" id="SSF50129">
    <property type="entry name" value="GroES-like"/>
    <property type="match status" value="1"/>
</dbReference>
<keyword evidence="2 4" id="KW-0560">Oxidoreductase</keyword>
<dbReference type="GO" id="GO:0070402">
    <property type="term" value="F:NADPH binding"/>
    <property type="evidence" value="ECO:0007669"/>
    <property type="project" value="TreeGrafter"/>
</dbReference>
<dbReference type="AlphaFoldDB" id="A0A068R2U4"/>
<evidence type="ECO:0000259" key="3">
    <source>
        <dbReference type="SMART" id="SM00829"/>
    </source>
</evidence>
<evidence type="ECO:0000313" key="4">
    <source>
        <dbReference type="EMBL" id="CDG21597.1"/>
    </source>
</evidence>
<dbReference type="RefSeq" id="WP_045958751.1">
    <property type="nucleotide sequence ID" value="NZ_FO704551.1"/>
</dbReference>
<dbReference type="KEGG" id="xpo:XPG1_1942"/>
<dbReference type="Gene3D" id="3.40.50.720">
    <property type="entry name" value="NAD(P)-binding Rossmann-like Domain"/>
    <property type="match status" value="1"/>
</dbReference>
<dbReference type="STRING" id="1354304.XPG1_1942"/>
<dbReference type="InterPro" id="IPR011032">
    <property type="entry name" value="GroES-like_sf"/>
</dbReference>